<evidence type="ECO:0000256" key="13">
    <source>
        <dbReference type="ARBA" id="ARBA00034000"/>
    </source>
</evidence>
<dbReference type="InterPro" id="IPR001460">
    <property type="entry name" value="PCN-bd_Tpept"/>
</dbReference>
<dbReference type="GO" id="GO:0030288">
    <property type="term" value="C:outer membrane-bounded periplasmic space"/>
    <property type="evidence" value="ECO:0007669"/>
    <property type="project" value="TreeGrafter"/>
</dbReference>
<comment type="caution">
    <text evidence="19">The sequence shown here is derived from an EMBL/GenBank/DDBJ whole genome shotgun (WGS) entry which is preliminary data.</text>
</comment>
<dbReference type="GO" id="GO:0071555">
    <property type="term" value="P:cell wall organization"/>
    <property type="evidence" value="ECO:0007669"/>
    <property type="project" value="UniProtKB-KW"/>
</dbReference>
<evidence type="ECO:0000256" key="1">
    <source>
        <dbReference type="ARBA" id="ARBA00004236"/>
    </source>
</evidence>
<evidence type="ECO:0000313" key="19">
    <source>
        <dbReference type="EMBL" id="REG07216.1"/>
    </source>
</evidence>
<feature type="region of interest" description="Disordered" evidence="15">
    <location>
        <begin position="1"/>
        <end position="96"/>
    </location>
</feature>
<keyword evidence="20" id="KW-1185">Reference proteome</keyword>
<feature type="transmembrane region" description="Helical" evidence="16">
    <location>
        <begin position="153"/>
        <end position="176"/>
    </location>
</feature>
<keyword evidence="10 16" id="KW-0472">Membrane</keyword>
<dbReference type="InterPro" id="IPR050396">
    <property type="entry name" value="Glycosyltr_51/Transpeptidase"/>
</dbReference>
<evidence type="ECO:0000256" key="16">
    <source>
        <dbReference type="SAM" id="Phobius"/>
    </source>
</evidence>
<evidence type="ECO:0000256" key="15">
    <source>
        <dbReference type="SAM" id="MobiDB-lite"/>
    </source>
</evidence>
<keyword evidence="11" id="KW-0511">Multifunctional enzyme</keyword>
<reference evidence="19 20" key="1">
    <citation type="submission" date="2018-08" db="EMBL/GenBank/DDBJ databases">
        <title>Genomic Encyclopedia of Type Strains, Phase IV (KMG-IV): sequencing the most valuable type-strain genomes for metagenomic binning, comparative biology and taxonomic classification.</title>
        <authorList>
            <person name="Goeker M."/>
        </authorList>
    </citation>
    <scope>NUCLEOTIDE SEQUENCE [LARGE SCALE GENOMIC DNA]</scope>
    <source>
        <strain evidence="19 20">DSM 23923</strain>
    </source>
</reference>
<keyword evidence="4" id="KW-0645">Protease</keyword>
<keyword evidence="16" id="KW-1133">Transmembrane helix</keyword>
<feature type="domain" description="Penicillin-binding protein transpeptidase" evidence="17">
    <location>
        <begin position="491"/>
        <end position="761"/>
    </location>
</feature>
<evidence type="ECO:0000259" key="17">
    <source>
        <dbReference type="Pfam" id="PF00905"/>
    </source>
</evidence>
<evidence type="ECO:0000256" key="12">
    <source>
        <dbReference type="ARBA" id="ARBA00023316"/>
    </source>
</evidence>
<sequence length="1064" mass="116653">MEDNSQQNPIDPEEETPAQRLRRILAASQRKGQGLPQEPAERRPLEEPTRESAVQPASLPTNDAVPAERTEAAGRTISGDTQRIPIPEEPDAQPSAWDEFLDNASDLLKDAVDRAANWIGSIQLPRLGSGGRGHRKPPRSSGTGKSGCLVRGLVILAFSFVIVTILGLSFILIQYFTIAAGLPSVEDLRQYASQFETTRIYDRNGNLIYEILDPNAGRRTYTTLDDVSPFLIAATIATEDKDFYTNPGFDPLGIVRAFWQNYTSGEVVSGASTITQQLARTLLLSPEERNQITTQRKAREIVLAAEITRRYSKDEILELYLNEIYYGNLAYGIEAAAETYFSTTAGQLNLAEASFLAGLPQAPAVYDVYTNRDAAELRQSDVLGLMVQFSSERNCIRVNQSNVPICVTLNEAVAAAQEIDNTVFEYHNINMPYPHWVNYIRTQLEAQYDPQTIYRSGFRVYTTLDPTLQDYAQASLTEQVDALAANNATDGALVAIQPSSGQILAMVGSADFFSEAISGQVNMAIAPRQPGSSIKPLTYTAAFEKGWTPATLIWDVASEFPPSGDPDDTRDPYKPVNYDGKYHGPVLARTALANSYNIPAVKTLNFVGIYDDPATTEKEGFIAFAERMGITTLTRDDYGLSLTLGGGDVSLLELTGAYAVFANQGQRMAPYSIERIEDHSGNIVYQHETPAAEQTISRDHAYLISNILSDNQARTPAFGSNSVLKLPFSAAVKTGTTNDFRDNWTLGYTPDIAIGVWIGNADYTPMSNISGVTGAAPLWANVMQWAVGYYWGGSPSEFVQPDTVQRQTICAASGASPSSNCPSETKELFADGQPPLDKKDDLWKDVEVDTWTNLKASSACSEYVEEKKTVNVSDPWAIKWLTGNDAGKTWAKDMGFSSPLVFTPQEECSGDSPRPTIIFVGLDEDGDISTPYVDIYAVVNATKNFKEFKLQYGVGNNPTKWKTLMSSTEQYDQPKHLISWDVYEADATRITLRIYMESTKGTFAEKRIHLNLLVPTLTPTMTVIPTLTPIPPTAEPIIATETPELVPTNTPFGGSDGDEATPAP</sequence>
<dbReference type="GO" id="GO:0009002">
    <property type="term" value="F:serine-type D-Ala-D-Ala carboxypeptidase activity"/>
    <property type="evidence" value="ECO:0007669"/>
    <property type="project" value="UniProtKB-EC"/>
</dbReference>
<keyword evidence="3" id="KW-0121">Carboxypeptidase</keyword>
<keyword evidence="2" id="KW-1003">Cell membrane</keyword>
<keyword evidence="7" id="KW-0378">Hydrolase</keyword>
<dbReference type="Gene3D" id="1.10.3810.10">
    <property type="entry name" value="Biosynthetic peptidoglycan transglycosylase-like"/>
    <property type="match status" value="1"/>
</dbReference>
<evidence type="ECO:0000256" key="10">
    <source>
        <dbReference type="ARBA" id="ARBA00023136"/>
    </source>
</evidence>
<evidence type="ECO:0000259" key="18">
    <source>
        <dbReference type="Pfam" id="PF00912"/>
    </source>
</evidence>
<dbReference type="OrthoDB" id="9766909at2"/>
<evidence type="ECO:0000256" key="9">
    <source>
        <dbReference type="ARBA" id="ARBA00022984"/>
    </source>
</evidence>
<dbReference type="InterPro" id="IPR036950">
    <property type="entry name" value="PBP_transglycosylase"/>
</dbReference>
<dbReference type="GO" id="GO:0005886">
    <property type="term" value="C:plasma membrane"/>
    <property type="evidence" value="ECO:0007669"/>
    <property type="project" value="UniProtKB-SubCell"/>
</dbReference>
<dbReference type="Pfam" id="PF00905">
    <property type="entry name" value="Transpeptidase"/>
    <property type="match status" value="1"/>
</dbReference>
<keyword evidence="9" id="KW-0573">Peptidoglycan synthesis</keyword>
<name>A0A347ZW40_9CHLR</name>
<organism evidence="19 20">
    <name type="scientific">Pelolinea submarina</name>
    <dbReference type="NCBI Taxonomy" id="913107"/>
    <lineage>
        <taxon>Bacteria</taxon>
        <taxon>Bacillati</taxon>
        <taxon>Chloroflexota</taxon>
        <taxon>Anaerolineae</taxon>
        <taxon>Anaerolineales</taxon>
        <taxon>Anaerolineaceae</taxon>
        <taxon>Pelolinea</taxon>
    </lineage>
</organism>
<dbReference type="GO" id="GO:0009252">
    <property type="term" value="P:peptidoglycan biosynthetic process"/>
    <property type="evidence" value="ECO:0007669"/>
    <property type="project" value="UniProtKB-KW"/>
</dbReference>
<dbReference type="SUPFAM" id="SSF53955">
    <property type="entry name" value="Lysozyme-like"/>
    <property type="match status" value="1"/>
</dbReference>
<gene>
    <name evidence="19" type="ORF">DFR64_2421</name>
</gene>
<dbReference type="GO" id="GO:0008360">
    <property type="term" value="P:regulation of cell shape"/>
    <property type="evidence" value="ECO:0007669"/>
    <property type="project" value="UniProtKB-KW"/>
</dbReference>
<feature type="region of interest" description="Disordered" evidence="15">
    <location>
        <begin position="1044"/>
        <end position="1064"/>
    </location>
</feature>
<dbReference type="RefSeq" id="WP_116225689.1">
    <property type="nucleotide sequence ID" value="NZ_AP018437.1"/>
</dbReference>
<dbReference type="GO" id="GO:0008658">
    <property type="term" value="F:penicillin binding"/>
    <property type="evidence" value="ECO:0007669"/>
    <property type="project" value="InterPro"/>
</dbReference>
<dbReference type="SUPFAM" id="SSF56601">
    <property type="entry name" value="beta-lactamase/transpeptidase-like"/>
    <property type="match status" value="1"/>
</dbReference>
<dbReference type="PANTHER" id="PTHR32282">
    <property type="entry name" value="BINDING PROTEIN TRANSPEPTIDASE, PUTATIVE-RELATED"/>
    <property type="match status" value="1"/>
</dbReference>
<dbReference type="GO" id="GO:0006508">
    <property type="term" value="P:proteolysis"/>
    <property type="evidence" value="ECO:0007669"/>
    <property type="project" value="UniProtKB-KW"/>
</dbReference>
<evidence type="ECO:0000256" key="8">
    <source>
        <dbReference type="ARBA" id="ARBA00022960"/>
    </source>
</evidence>
<accession>A0A347ZW40</accession>
<evidence type="ECO:0000313" key="20">
    <source>
        <dbReference type="Proteomes" id="UP000256388"/>
    </source>
</evidence>
<dbReference type="AlphaFoldDB" id="A0A347ZW40"/>
<dbReference type="PANTHER" id="PTHR32282:SF11">
    <property type="entry name" value="PENICILLIN-BINDING PROTEIN 1B"/>
    <property type="match status" value="1"/>
</dbReference>
<evidence type="ECO:0000256" key="5">
    <source>
        <dbReference type="ARBA" id="ARBA00022676"/>
    </source>
</evidence>
<comment type="subcellular location">
    <subcellularLocation>
        <location evidence="1">Cell membrane</location>
    </subcellularLocation>
</comment>
<feature type="compositionally biased region" description="Basic and acidic residues" evidence="15">
    <location>
        <begin position="39"/>
        <end position="50"/>
    </location>
</feature>
<evidence type="ECO:0000256" key="2">
    <source>
        <dbReference type="ARBA" id="ARBA00022475"/>
    </source>
</evidence>
<dbReference type="Pfam" id="PF00912">
    <property type="entry name" value="Transgly"/>
    <property type="match status" value="1"/>
</dbReference>
<evidence type="ECO:0000256" key="11">
    <source>
        <dbReference type="ARBA" id="ARBA00023268"/>
    </source>
</evidence>
<keyword evidence="5" id="KW-0328">Glycosyltransferase</keyword>
<dbReference type="InterPro" id="IPR023346">
    <property type="entry name" value="Lysozyme-like_dom_sf"/>
</dbReference>
<keyword evidence="16" id="KW-0812">Transmembrane</keyword>
<comment type="catalytic activity">
    <reaction evidence="14">
        <text>[GlcNAc-(1-&gt;4)-Mur2Ac(oyl-L-Ala-gamma-D-Glu-L-Lys-D-Ala-D-Ala)](n)-di-trans,octa-cis-undecaprenyl diphosphate + beta-D-GlcNAc-(1-&gt;4)-Mur2Ac(oyl-L-Ala-gamma-D-Glu-L-Lys-D-Ala-D-Ala)-di-trans,octa-cis-undecaprenyl diphosphate = [GlcNAc-(1-&gt;4)-Mur2Ac(oyl-L-Ala-gamma-D-Glu-L-Lys-D-Ala-D-Ala)](n+1)-di-trans,octa-cis-undecaprenyl diphosphate + di-trans,octa-cis-undecaprenyl diphosphate + H(+)</text>
        <dbReference type="Rhea" id="RHEA:23708"/>
        <dbReference type="Rhea" id="RHEA-COMP:9602"/>
        <dbReference type="Rhea" id="RHEA-COMP:9603"/>
        <dbReference type="ChEBI" id="CHEBI:15378"/>
        <dbReference type="ChEBI" id="CHEBI:58405"/>
        <dbReference type="ChEBI" id="CHEBI:60033"/>
        <dbReference type="ChEBI" id="CHEBI:78435"/>
        <dbReference type="EC" id="2.4.99.28"/>
    </reaction>
</comment>
<dbReference type="InterPro" id="IPR012338">
    <property type="entry name" value="Beta-lactam/transpept-like"/>
</dbReference>
<dbReference type="InterPro" id="IPR001264">
    <property type="entry name" value="Glyco_trans_51"/>
</dbReference>
<feature type="region of interest" description="Disordered" evidence="15">
    <location>
        <begin position="814"/>
        <end position="836"/>
    </location>
</feature>
<feature type="domain" description="Glycosyl transferase family 51" evidence="18">
    <location>
        <begin position="205"/>
        <end position="386"/>
    </location>
</feature>
<dbReference type="Gene3D" id="3.40.710.10">
    <property type="entry name" value="DD-peptidase/beta-lactamase superfamily"/>
    <property type="match status" value="1"/>
</dbReference>
<evidence type="ECO:0000256" key="14">
    <source>
        <dbReference type="ARBA" id="ARBA00049902"/>
    </source>
</evidence>
<proteinExistence type="predicted"/>
<dbReference type="GO" id="GO:0008955">
    <property type="term" value="F:peptidoglycan glycosyltransferase activity"/>
    <property type="evidence" value="ECO:0007669"/>
    <property type="project" value="UniProtKB-EC"/>
</dbReference>
<dbReference type="EMBL" id="QUMS01000003">
    <property type="protein sequence ID" value="REG07216.1"/>
    <property type="molecule type" value="Genomic_DNA"/>
</dbReference>
<keyword evidence="12" id="KW-0961">Cell wall biogenesis/degradation</keyword>
<evidence type="ECO:0000256" key="6">
    <source>
        <dbReference type="ARBA" id="ARBA00022679"/>
    </source>
</evidence>
<evidence type="ECO:0000256" key="4">
    <source>
        <dbReference type="ARBA" id="ARBA00022670"/>
    </source>
</evidence>
<protein>
    <submittedName>
        <fullName evidence="19">Penicillin-binding protein 1C</fullName>
    </submittedName>
</protein>
<keyword evidence="6" id="KW-0808">Transferase</keyword>
<keyword evidence="8" id="KW-0133">Cell shape</keyword>
<feature type="compositionally biased region" description="Polar residues" evidence="15">
    <location>
        <begin position="814"/>
        <end position="823"/>
    </location>
</feature>
<evidence type="ECO:0000256" key="7">
    <source>
        <dbReference type="ARBA" id="ARBA00022801"/>
    </source>
</evidence>
<evidence type="ECO:0000256" key="3">
    <source>
        <dbReference type="ARBA" id="ARBA00022645"/>
    </source>
</evidence>
<comment type="catalytic activity">
    <reaction evidence="13">
        <text>Preferential cleavage: (Ac)2-L-Lys-D-Ala-|-D-Ala. Also transpeptidation of peptidyl-alanyl moieties that are N-acyl substituents of D-alanine.</text>
        <dbReference type="EC" id="3.4.16.4"/>
    </reaction>
</comment>
<dbReference type="Proteomes" id="UP000256388">
    <property type="component" value="Unassembled WGS sequence"/>
</dbReference>